<evidence type="ECO:0000313" key="12">
    <source>
        <dbReference type="Proteomes" id="UP000594121"/>
    </source>
</evidence>
<keyword evidence="6" id="KW-0067">ATP-binding</keyword>
<dbReference type="FunFam" id="3.40.50.800:FF:000002">
    <property type="entry name" value="Glycine--tRNA ligase"/>
    <property type="match status" value="1"/>
</dbReference>
<dbReference type="InterPro" id="IPR045864">
    <property type="entry name" value="aa-tRNA-synth_II/BPL/LPL"/>
</dbReference>
<dbReference type="GO" id="GO:0044281">
    <property type="term" value="P:small molecule metabolic process"/>
    <property type="evidence" value="ECO:0007669"/>
    <property type="project" value="UniProtKB-ARBA"/>
</dbReference>
<dbReference type="InterPro" id="IPR002314">
    <property type="entry name" value="aa-tRNA-synt_IIb"/>
</dbReference>
<evidence type="ECO:0000256" key="5">
    <source>
        <dbReference type="ARBA" id="ARBA00022741"/>
    </source>
</evidence>
<evidence type="ECO:0000256" key="6">
    <source>
        <dbReference type="ARBA" id="ARBA00022840"/>
    </source>
</evidence>
<dbReference type="Pfam" id="PF03129">
    <property type="entry name" value="HGTP_anticodon"/>
    <property type="match status" value="1"/>
</dbReference>
<dbReference type="PANTHER" id="PTHR10745:SF0">
    <property type="entry name" value="GLYCINE--TRNA LIGASE"/>
    <property type="match status" value="1"/>
</dbReference>
<dbReference type="EC" id="6.1.1.14" evidence="2"/>
<keyword evidence="8" id="KW-0030">Aminoacyl-tRNA synthetase</keyword>
<dbReference type="AlphaFoldDB" id="A0A7L9FEW9"/>
<name>A0A7L9FEW9_9CREN</name>
<dbReference type="PROSITE" id="PS50862">
    <property type="entry name" value="AA_TRNA_LIGASE_II"/>
    <property type="match status" value="1"/>
</dbReference>
<dbReference type="Gene3D" id="3.30.930.10">
    <property type="entry name" value="Bira Bifunctional Protein, Domain 2"/>
    <property type="match status" value="1"/>
</dbReference>
<dbReference type="InterPro" id="IPR006195">
    <property type="entry name" value="aa-tRNA-synth_II"/>
</dbReference>
<evidence type="ECO:0000259" key="10">
    <source>
        <dbReference type="PROSITE" id="PS50862"/>
    </source>
</evidence>
<feature type="domain" description="Aminoacyl-transfer RNA synthetases class-II family profile" evidence="10">
    <location>
        <begin position="15"/>
        <end position="406"/>
    </location>
</feature>
<dbReference type="EMBL" id="CP062310">
    <property type="protein sequence ID" value="QOJ78340.1"/>
    <property type="molecule type" value="Genomic_DNA"/>
</dbReference>
<dbReference type="CDD" id="cd00774">
    <property type="entry name" value="GlyRS-like_core"/>
    <property type="match status" value="1"/>
</dbReference>
<dbReference type="GO" id="GO:0005737">
    <property type="term" value="C:cytoplasm"/>
    <property type="evidence" value="ECO:0007669"/>
    <property type="project" value="InterPro"/>
</dbReference>
<proteinExistence type="inferred from homology"/>
<dbReference type="CDD" id="cd00858">
    <property type="entry name" value="GlyRS_anticodon"/>
    <property type="match status" value="1"/>
</dbReference>
<dbReference type="SUPFAM" id="SSF55681">
    <property type="entry name" value="Class II aaRS and biotin synthetases"/>
    <property type="match status" value="1"/>
</dbReference>
<evidence type="ECO:0000256" key="9">
    <source>
        <dbReference type="ARBA" id="ARBA00030057"/>
    </source>
</evidence>
<evidence type="ECO:0000313" key="11">
    <source>
        <dbReference type="EMBL" id="QOJ78340.1"/>
    </source>
</evidence>
<comment type="similarity">
    <text evidence="1">Belongs to the class-II aminoacyl-tRNA synthetase family.</text>
</comment>
<dbReference type="GO" id="GO:0004820">
    <property type="term" value="F:glycine-tRNA ligase activity"/>
    <property type="evidence" value="ECO:0007669"/>
    <property type="project" value="UniProtKB-EC"/>
</dbReference>
<dbReference type="NCBIfam" id="NF003211">
    <property type="entry name" value="PRK04173.1"/>
    <property type="match status" value="1"/>
</dbReference>
<dbReference type="InterPro" id="IPR036621">
    <property type="entry name" value="Anticodon-bd_dom_sf"/>
</dbReference>
<gene>
    <name evidence="11" type="ORF">IG193_06155</name>
</gene>
<dbReference type="PRINTS" id="PR01043">
    <property type="entry name" value="TRNASYNTHGLY"/>
</dbReference>
<dbReference type="NCBIfam" id="TIGR00389">
    <property type="entry name" value="glyS_dimeric"/>
    <property type="match status" value="1"/>
</dbReference>
<dbReference type="Gene3D" id="3.40.50.800">
    <property type="entry name" value="Anticodon-binding domain"/>
    <property type="match status" value="1"/>
</dbReference>
<evidence type="ECO:0000256" key="3">
    <source>
        <dbReference type="ARBA" id="ARBA00022490"/>
    </source>
</evidence>
<keyword evidence="12" id="KW-1185">Reference proteome</keyword>
<organism evidence="11 12">
    <name type="scientific">Infirmifilum lucidum</name>
    <dbReference type="NCBI Taxonomy" id="2776706"/>
    <lineage>
        <taxon>Archaea</taxon>
        <taxon>Thermoproteota</taxon>
        <taxon>Thermoprotei</taxon>
        <taxon>Thermofilales</taxon>
        <taxon>Thermofilaceae</taxon>
        <taxon>Infirmifilum</taxon>
    </lineage>
</organism>
<dbReference type="InParanoid" id="A0A7L9FEW9"/>
<dbReference type="KEGG" id="thel:IG193_06155"/>
<accession>A0A7L9FEW9</accession>
<keyword evidence="3" id="KW-0963">Cytoplasm</keyword>
<dbReference type="GO" id="GO:0006426">
    <property type="term" value="P:glycyl-tRNA aminoacylation"/>
    <property type="evidence" value="ECO:0007669"/>
    <property type="project" value="InterPro"/>
</dbReference>
<dbReference type="InterPro" id="IPR002315">
    <property type="entry name" value="tRNA-synt_gly"/>
</dbReference>
<evidence type="ECO:0000256" key="7">
    <source>
        <dbReference type="ARBA" id="ARBA00022917"/>
    </source>
</evidence>
<dbReference type="Proteomes" id="UP000594121">
    <property type="component" value="Chromosome"/>
</dbReference>
<dbReference type="RefSeq" id="WP_192818312.1">
    <property type="nucleotide sequence ID" value="NZ_CP062310.1"/>
</dbReference>
<keyword evidence="7" id="KW-0648">Protein biosynthesis</keyword>
<evidence type="ECO:0000256" key="8">
    <source>
        <dbReference type="ARBA" id="ARBA00023146"/>
    </source>
</evidence>
<dbReference type="InterPro" id="IPR027031">
    <property type="entry name" value="Gly-tRNA_synthase/POLG2"/>
</dbReference>
<keyword evidence="5" id="KW-0547">Nucleotide-binding</keyword>
<dbReference type="Pfam" id="PF00587">
    <property type="entry name" value="tRNA-synt_2b"/>
    <property type="match status" value="1"/>
</dbReference>
<dbReference type="FunCoup" id="A0A7L9FEW9">
    <property type="interactions" value="162"/>
</dbReference>
<dbReference type="GeneID" id="59149461"/>
<reference evidence="11 12" key="1">
    <citation type="submission" date="2020-10" db="EMBL/GenBank/DDBJ databases">
        <title>Thermofilum lucidum 3507LT sp. nov. a novel member of Thermofilaceae family isolated from Chile hot spring, and proposal of description order Thermofilales.</title>
        <authorList>
            <person name="Zayulina K.S."/>
            <person name="Elcheninov A.G."/>
            <person name="Toshchakov S.V."/>
            <person name="Kublanov I.V."/>
        </authorList>
    </citation>
    <scope>NUCLEOTIDE SEQUENCE [LARGE SCALE GENOMIC DNA]</scope>
    <source>
        <strain evidence="11 12">3507LT</strain>
    </source>
</reference>
<sequence length="502" mass="58328">MVSSGQAPREVTLDDITELCARRGFFFQTGKIYGGLAGFYDYGPLGVELMKNVLDDWWWYFVERREDMYGISGSIITHPKVWEASGHVDSFIDFIVTCQKCGAEYRADHLLEDRGIKITQYTPEELKNLIRVNNIRCPACGGELSDPKAFNLMFSSTLGPKKDVPFTVYLRPETAQLIFVNFKNIVFSMGATLPFGVAQYGKAFRNEISPRNFLFRLREFIQMEIEYFVNPKKLNECPYFDEVKNVEISLLSAEDQERGVEQARRVRIEDAVETGLIGSKWHAYWVAESLRWLWRIGLSPEKLRVREHVKTELAHYAKQTFDIEYYFPYMGWKEIEGISNRSDYDLQRHQEFSGEPLHIIDSGEKIVPYVIEPSFGLERIILAILTEAFTVEKNRIYLSLKPRIAPYKVAIFPLVKRDGLDRLAREIYNEIREHIRAYYDDDGSIGKRYAKADEIGVPFCVTVDGQSLQDSTVTVRYRDTRQQVRVHREDLLDFLLKEIRSN</sequence>
<evidence type="ECO:0000256" key="1">
    <source>
        <dbReference type="ARBA" id="ARBA00008226"/>
    </source>
</evidence>
<dbReference type="SUPFAM" id="SSF52954">
    <property type="entry name" value="Class II aaRS ABD-related"/>
    <property type="match status" value="1"/>
</dbReference>
<keyword evidence="4 11" id="KW-0436">Ligase</keyword>
<evidence type="ECO:0000256" key="4">
    <source>
        <dbReference type="ARBA" id="ARBA00022598"/>
    </source>
</evidence>
<dbReference type="InterPro" id="IPR004154">
    <property type="entry name" value="Anticodon-bd"/>
</dbReference>
<dbReference type="GO" id="GO:0005524">
    <property type="term" value="F:ATP binding"/>
    <property type="evidence" value="ECO:0007669"/>
    <property type="project" value="UniProtKB-KW"/>
</dbReference>
<evidence type="ECO:0000256" key="2">
    <source>
        <dbReference type="ARBA" id="ARBA00012829"/>
    </source>
</evidence>
<dbReference type="PANTHER" id="PTHR10745">
    <property type="entry name" value="GLYCYL-TRNA SYNTHETASE/DNA POLYMERASE SUBUNIT GAMMA-2"/>
    <property type="match status" value="1"/>
</dbReference>
<protein>
    <recommendedName>
        <fullName evidence="2">glycine--tRNA ligase</fullName>
        <ecNumber evidence="2">6.1.1.14</ecNumber>
    </recommendedName>
    <alternativeName>
        <fullName evidence="9">Diadenosine tetraphosphate synthetase</fullName>
    </alternativeName>
</protein>
<dbReference type="InterPro" id="IPR033731">
    <property type="entry name" value="GlyRS-like_core"/>
</dbReference>